<sequence length="72" mass="7836">MLSLIAVLPLAMAAAQPPSLQKPMVLSTQNPLIMLAAPLPSPHRRRCTGAVRIVEAEAERPVIVVSEIRCRR</sequence>
<dbReference type="Proteomes" id="UP000646478">
    <property type="component" value="Unassembled WGS sequence"/>
</dbReference>
<evidence type="ECO:0000313" key="2">
    <source>
        <dbReference type="Proteomes" id="UP000646478"/>
    </source>
</evidence>
<dbReference type="AlphaFoldDB" id="A0A916WHT7"/>
<keyword evidence="2" id="KW-1185">Reference proteome</keyword>
<reference evidence="1" key="2">
    <citation type="submission" date="2020-09" db="EMBL/GenBank/DDBJ databases">
        <authorList>
            <person name="Sun Q."/>
            <person name="Zhou Y."/>
        </authorList>
    </citation>
    <scope>NUCLEOTIDE SEQUENCE</scope>
    <source>
        <strain evidence="1">CGMCC 1.15082</strain>
    </source>
</reference>
<accession>A0A916WHT7</accession>
<evidence type="ECO:0000313" key="1">
    <source>
        <dbReference type="EMBL" id="GGA98905.1"/>
    </source>
</evidence>
<proteinExistence type="predicted"/>
<comment type="caution">
    <text evidence="1">The sequence shown here is derived from an EMBL/GenBank/DDBJ whole genome shotgun (WGS) entry which is preliminary data.</text>
</comment>
<organism evidence="1 2">
    <name type="scientific">Brucella endophytica</name>
    <dbReference type="NCBI Taxonomy" id="1963359"/>
    <lineage>
        <taxon>Bacteria</taxon>
        <taxon>Pseudomonadati</taxon>
        <taxon>Pseudomonadota</taxon>
        <taxon>Alphaproteobacteria</taxon>
        <taxon>Hyphomicrobiales</taxon>
        <taxon>Brucellaceae</taxon>
        <taxon>Brucella/Ochrobactrum group</taxon>
        <taxon>Brucella</taxon>
    </lineage>
</organism>
<dbReference type="EMBL" id="BMHH01000012">
    <property type="protein sequence ID" value="GGA98905.1"/>
    <property type="molecule type" value="Genomic_DNA"/>
</dbReference>
<gene>
    <name evidence="1" type="ORF">GCM10011491_28940</name>
</gene>
<name>A0A916WHT7_9HYPH</name>
<reference evidence="1" key="1">
    <citation type="journal article" date="2014" name="Int. J. Syst. Evol. Microbiol.">
        <title>Complete genome sequence of Corynebacterium casei LMG S-19264T (=DSM 44701T), isolated from a smear-ripened cheese.</title>
        <authorList>
            <consortium name="US DOE Joint Genome Institute (JGI-PGF)"/>
            <person name="Walter F."/>
            <person name="Albersmeier A."/>
            <person name="Kalinowski J."/>
            <person name="Ruckert C."/>
        </authorList>
    </citation>
    <scope>NUCLEOTIDE SEQUENCE</scope>
    <source>
        <strain evidence="1">CGMCC 1.15082</strain>
    </source>
</reference>
<protein>
    <submittedName>
        <fullName evidence="1">Uncharacterized protein</fullName>
    </submittedName>
</protein>